<name>A0A177BAQ8_9BILA</name>
<proteinExistence type="predicted"/>
<keyword evidence="1" id="KW-1133">Transmembrane helix</keyword>
<protein>
    <submittedName>
        <fullName evidence="2">Uncharacterized protein</fullName>
    </submittedName>
</protein>
<keyword evidence="1" id="KW-0812">Transmembrane</keyword>
<keyword evidence="3" id="KW-1185">Reference proteome</keyword>
<reference evidence="2 3" key="1">
    <citation type="submission" date="2016-04" db="EMBL/GenBank/DDBJ databases">
        <title>The genome of Intoshia linei affirms orthonectids as highly simplified spiralians.</title>
        <authorList>
            <person name="Mikhailov K.V."/>
            <person name="Slusarev G.S."/>
            <person name="Nikitin M.A."/>
            <person name="Logacheva M.D."/>
            <person name="Penin A."/>
            <person name="Aleoshin V."/>
            <person name="Panchin Y.V."/>
        </authorList>
    </citation>
    <scope>NUCLEOTIDE SEQUENCE [LARGE SCALE GENOMIC DNA]</scope>
    <source>
        <strain evidence="2">Intl2013</strain>
        <tissue evidence="2">Whole animal</tissue>
    </source>
</reference>
<gene>
    <name evidence="2" type="ORF">A3Q56_00937</name>
</gene>
<dbReference type="AlphaFoldDB" id="A0A177BAQ8"/>
<evidence type="ECO:0000256" key="1">
    <source>
        <dbReference type="SAM" id="Phobius"/>
    </source>
</evidence>
<evidence type="ECO:0000313" key="3">
    <source>
        <dbReference type="Proteomes" id="UP000078046"/>
    </source>
</evidence>
<comment type="caution">
    <text evidence="2">The sequence shown here is derived from an EMBL/GenBank/DDBJ whole genome shotgun (WGS) entry which is preliminary data.</text>
</comment>
<accession>A0A177BAQ8</accession>
<feature type="transmembrane region" description="Helical" evidence="1">
    <location>
        <begin position="181"/>
        <end position="203"/>
    </location>
</feature>
<keyword evidence="1" id="KW-0472">Membrane</keyword>
<feature type="transmembrane region" description="Helical" evidence="1">
    <location>
        <begin position="36"/>
        <end position="58"/>
    </location>
</feature>
<organism evidence="2 3">
    <name type="scientific">Intoshia linei</name>
    <dbReference type="NCBI Taxonomy" id="1819745"/>
    <lineage>
        <taxon>Eukaryota</taxon>
        <taxon>Metazoa</taxon>
        <taxon>Spiralia</taxon>
        <taxon>Lophotrochozoa</taxon>
        <taxon>Mesozoa</taxon>
        <taxon>Orthonectida</taxon>
        <taxon>Rhopaluridae</taxon>
        <taxon>Intoshia</taxon>
    </lineage>
</organism>
<feature type="transmembrane region" description="Helical" evidence="1">
    <location>
        <begin position="114"/>
        <end position="136"/>
    </location>
</feature>
<sequence length="284" mass="33525">MNIYLILIFYDRIAASFTSITARRVMITENMLLKKLCILFSILLFSLITWTITVLYYYNKSGVSNMYDCTIINNNLISNDSQIYFDTNNTVKSITFNSTRISNSLPNFQCTDQWIQYFAYLARLTILLFCCRENIIIIKYSKNRQENYLNMLAVTFEIVLMTSFMILRITWKPIAPEIKHLISFISYLPTIIAIFLILLPWIIKHILNNKYRLNNPSLLRKQCVFDPHNIVSAFVQSTILYDIPEIEFQDIDPAIIYREMKNLCNEIARLRIEYIKKDNPHISK</sequence>
<dbReference type="Proteomes" id="UP000078046">
    <property type="component" value="Unassembled WGS sequence"/>
</dbReference>
<feature type="transmembrane region" description="Helical" evidence="1">
    <location>
        <begin position="148"/>
        <end position="169"/>
    </location>
</feature>
<evidence type="ECO:0000313" key="2">
    <source>
        <dbReference type="EMBL" id="OAF71295.1"/>
    </source>
</evidence>
<dbReference type="EMBL" id="LWCA01000063">
    <property type="protein sequence ID" value="OAF71295.1"/>
    <property type="molecule type" value="Genomic_DNA"/>
</dbReference>